<dbReference type="GO" id="GO:0032259">
    <property type="term" value="P:methylation"/>
    <property type="evidence" value="ECO:0007669"/>
    <property type="project" value="UniProtKB-KW"/>
</dbReference>
<dbReference type="EC" id="2.1.1.72" evidence="1"/>
<keyword evidence="4" id="KW-0949">S-adenosyl-L-methionine</keyword>
<organism evidence="8 9">
    <name type="scientific">Citroniella saccharovorans</name>
    <dbReference type="NCBI Taxonomy" id="2053367"/>
    <lineage>
        <taxon>Bacteria</taxon>
        <taxon>Bacillati</taxon>
        <taxon>Bacillota</taxon>
        <taxon>Tissierellia</taxon>
        <taxon>Tissierellales</taxon>
        <taxon>Peptoniphilaceae</taxon>
        <taxon>Citroniella</taxon>
    </lineage>
</organism>
<comment type="catalytic activity">
    <reaction evidence="6">
        <text>a 2'-deoxyadenosine in DNA + S-adenosyl-L-methionine = an N(6)-methyl-2'-deoxyadenosine in DNA + S-adenosyl-L-homocysteine + H(+)</text>
        <dbReference type="Rhea" id="RHEA:15197"/>
        <dbReference type="Rhea" id="RHEA-COMP:12418"/>
        <dbReference type="Rhea" id="RHEA-COMP:12419"/>
        <dbReference type="ChEBI" id="CHEBI:15378"/>
        <dbReference type="ChEBI" id="CHEBI:57856"/>
        <dbReference type="ChEBI" id="CHEBI:59789"/>
        <dbReference type="ChEBI" id="CHEBI:90615"/>
        <dbReference type="ChEBI" id="CHEBI:90616"/>
        <dbReference type="EC" id="2.1.1.72"/>
    </reaction>
</comment>
<dbReference type="PANTHER" id="PTHR42933:SF3">
    <property type="entry name" value="TYPE I RESTRICTION ENZYME MJAVIII METHYLASE SUBUNIT"/>
    <property type="match status" value="1"/>
</dbReference>
<accession>A0AAW9MV02</accession>
<dbReference type="Proteomes" id="UP001357733">
    <property type="component" value="Unassembled WGS sequence"/>
</dbReference>
<evidence type="ECO:0000259" key="7">
    <source>
        <dbReference type="Pfam" id="PF07669"/>
    </source>
</evidence>
<dbReference type="PANTHER" id="PTHR42933">
    <property type="entry name" value="SLR6095 PROTEIN"/>
    <property type="match status" value="1"/>
</dbReference>
<dbReference type="SUPFAM" id="SSF53335">
    <property type="entry name" value="S-adenosyl-L-methionine-dependent methyltransferases"/>
    <property type="match status" value="1"/>
</dbReference>
<name>A0AAW9MV02_9FIRM</name>
<keyword evidence="9" id="KW-1185">Reference proteome</keyword>
<evidence type="ECO:0000256" key="2">
    <source>
        <dbReference type="ARBA" id="ARBA00022603"/>
    </source>
</evidence>
<evidence type="ECO:0000256" key="6">
    <source>
        <dbReference type="ARBA" id="ARBA00047942"/>
    </source>
</evidence>
<gene>
    <name evidence="8" type="ORF">VLK81_00520</name>
</gene>
<dbReference type="EMBL" id="JAYKOT010000001">
    <property type="protein sequence ID" value="MEB3428537.1"/>
    <property type="molecule type" value="Genomic_DNA"/>
</dbReference>
<protein>
    <recommendedName>
        <fullName evidence="1">site-specific DNA-methyltransferase (adenine-specific)</fullName>
        <ecNumber evidence="1">2.1.1.72</ecNumber>
    </recommendedName>
</protein>
<dbReference type="PRINTS" id="PR00507">
    <property type="entry name" value="N12N6MTFRASE"/>
</dbReference>
<keyword evidence="2 8" id="KW-0489">Methyltransferase</keyword>
<dbReference type="PROSITE" id="PS00092">
    <property type="entry name" value="N6_MTASE"/>
    <property type="match status" value="1"/>
</dbReference>
<dbReference type="InterPro" id="IPR011639">
    <property type="entry name" value="MethylTrfase_TaqI-like_dom"/>
</dbReference>
<dbReference type="InterPro" id="IPR029063">
    <property type="entry name" value="SAM-dependent_MTases_sf"/>
</dbReference>
<evidence type="ECO:0000256" key="5">
    <source>
        <dbReference type="ARBA" id="ARBA00022747"/>
    </source>
</evidence>
<dbReference type="Gene3D" id="3.40.50.150">
    <property type="entry name" value="Vaccinia Virus protein VP39"/>
    <property type="match status" value="1"/>
</dbReference>
<comment type="caution">
    <text evidence="8">The sequence shown here is derived from an EMBL/GenBank/DDBJ whole genome shotgun (WGS) entry which is preliminary data.</text>
</comment>
<feature type="domain" description="Type II methyltransferase M.TaqI-like" evidence="7">
    <location>
        <begin position="27"/>
        <end position="125"/>
    </location>
</feature>
<evidence type="ECO:0000256" key="1">
    <source>
        <dbReference type="ARBA" id="ARBA00011900"/>
    </source>
</evidence>
<dbReference type="InterPro" id="IPR051537">
    <property type="entry name" value="DNA_Adenine_Mtase"/>
</dbReference>
<evidence type="ECO:0000256" key="4">
    <source>
        <dbReference type="ARBA" id="ARBA00022691"/>
    </source>
</evidence>
<proteinExistence type="predicted"/>
<reference evidence="8 9" key="1">
    <citation type="submission" date="2024-01" db="EMBL/GenBank/DDBJ databases">
        <title>Complete genome sequence of Citroniella saccharovorans strain M6.X9, isolated from human fecal sample.</title>
        <authorList>
            <person name="Cheng G."/>
            <person name="Westerholm M."/>
            <person name="Schnurer A."/>
        </authorList>
    </citation>
    <scope>NUCLEOTIDE SEQUENCE [LARGE SCALE GENOMIC DNA]</scope>
    <source>
        <strain evidence="8 9">DSM 29873</strain>
    </source>
</reference>
<dbReference type="InterPro" id="IPR002052">
    <property type="entry name" value="DNA_methylase_N6_adenine_CS"/>
</dbReference>
<dbReference type="GO" id="GO:0009307">
    <property type="term" value="P:DNA restriction-modification system"/>
    <property type="evidence" value="ECO:0007669"/>
    <property type="project" value="UniProtKB-KW"/>
</dbReference>
<evidence type="ECO:0000256" key="3">
    <source>
        <dbReference type="ARBA" id="ARBA00022679"/>
    </source>
</evidence>
<sequence length="139" mass="15411">MSLFMNGAGEGNIIFGDGLDNHKEMGIKNDFFDILVANPPYSIETFKPHLKLLENKLELIDLISNQGSKIEVLVVERILQLLKPNGIATVILPDTFLSSTQSSYKATRSIIIKNFRIISIVKLGNSTLGKTGKDTIIFF</sequence>
<dbReference type="GO" id="GO:0009007">
    <property type="term" value="F:site-specific DNA-methyltransferase (adenine-specific) activity"/>
    <property type="evidence" value="ECO:0007669"/>
    <property type="project" value="UniProtKB-EC"/>
</dbReference>
<dbReference type="Pfam" id="PF07669">
    <property type="entry name" value="Eco57I"/>
    <property type="match status" value="1"/>
</dbReference>
<dbReference type="GO" id="GO:0003676">
    <property type="term" value="F:nucleic acid binding"/>
    <property type="evidence" value="ECO:0007669"/>
    <property type="project" value="InterPro"/>
</dbReference>
<dbReference type="RefSeq" id="WP_324618895.1">
    <property type="nucleotide sequence ID" value="NZ_JAYKOT010000001.1"/>
</dbReference>
<evidence type="ECO:0000313" key="9">
    <source>
        <dbReference type="Proteomes" id="UP001357733"/>
    </source>
</evidence>
<keyword evidence="3" id="KW-0808">Transferase</keyword>
<evidence type="ECO:0000313" key="8">
    <source>
        <dbReference type="EMBL" id="MEB3428537.1"/>
    </source>
</evidence>
<dbReference type="AlphaFoldDB" id="A0AAW9MV02"/>
<keyword evidence="5" id="KW-0680">Restriction system</keyword>